<sequence>MPQDKEMMLSRLCGKYREQYDQSKYYKLQAERTMTAIAYYIESIQAVLQSSNILICAGKEPFKPIQMENMRKSVTDKLPGLRSHLSNNSEVMDNKKNANFGLKAKKSVIHPRSASSKRTSLSSEKSYPNGLNMSPVNSGYGSYPNMCPHEKSSDTGHSLLNDDIEKKVHVNKDGSLSVEMKVRFRLLNEETLQWSTQIKKSSSIGKAKCDQLCLYDENMKMGELNTENYSETDESFYPCDGDSYTSKINDAGTEDMYCSHCGMQCQEYDIWKNPMHINQQGDYVKRATWQTRSSTSSTSSRHRLVCNEKTSIDSLHSMSSEEYTEHIVQNSSHYSEIKENGDTTVTYSTVNQCASRSGRSTVISNVDVISDNEETKRCRSQSKSSSSLNSQGSMKNLQSEEQCSHRSHAGSSEECAEASPTPCSDGENCSARTSVGSQSSLHSRKSKSGIMKENNPSTKSIASNLSYNEEEEETNHSSSKGSLKNMQDISLETRNSEDLCGSEPAEEKNSLHDSVGIHYEKESSRKTSLDDYDNRSTRTLSRSSTKSRSSSKKSVKVNGLNEDSLRNSPCLSSVSKQNSESLITKHESIDDCKNSVSECEATLSQSKRTSFTEHQGQSFQSTKSRQSMSSISESVQPSCAQDEEQSLNYQESCNEPSTCAEESDQVVNDEGELPISRASSKSLRSKFNCASCDENEPNLNASSRVSSMSERSSIVKSPEKVDLNSIHDSNGDISQVGNAVNDNMVADSASQTEASDTNCIQSPSPPEGKPTHQNVRLAHFRLSSSSMSSDQVKTMNGEKTDNSRTSTPGSKGMTGSRDSTRPAREGLQSTKQCKNSSSSSKKRHKEECLDAINSINIELVPSALPNVTPEEVVNEWLRKIPSQTMVVEYEVEECQKKNDPEIGTDASKTSIDMEPEEGQLLEESVKEEHNSSETKEEISQDVNGIITENDIQDINISDGIDVAESVLSSKVAANNVKNESVINEFACDKKFLPKNIQASVQIMKALLNPLQDSKFDRSISLPEVSQTMGRKLSNSATVLISCLASLQLLDEGQTEIIKSTNDIRKPKYFELLNILQALWAEGSTNKSITNIKSGKRYSRDDELTPVSSSGVDINSGFEGSGDGSITGGGDHMVTIGRPDDGKLSTKVAKEVECATANMLSCEQRSVIFEEHSEENGQEITNEEDSANFQEVKPCSVDENMNEKFDDSDNAFETNVKVETEEEGHYNLVNNVNDVECIEVVEEHRISNNDNMNILSNDGEPKSNESNSPETNNINSPNDSPSTVISTSDSNGKNKEKKGHVAIQFGY</sequence>
<feature type="compositionally biased region" description="Polar residues" evidence="1">
    <location>
        <begin position="782"/>
        <end position="794"/>
    </location>
</feature>
<proteinExistence type="predicted"/>
<feature type="compositionally biased region" description="Low complexity" evidence="1">
    <location>
        <begin position="112"/>
        <end position="126"/>
    </location>
</feature>
<feature type="region of interest" description="Disordered" evidence="1">
    <location>
        <begin position="698"/>
        <end position="845"/>
    </location>
</feature>
<feature type="region of interest" description="Disordered" evidence="1">
    <location>
        <begin position="1248"/>
        <end position="1306"/>
    </location>
</feature>
<evidence type="ECO:0000313" key="2">
    <source>
        <dbReference type="EMBL" id="CAJ0924083.1"/>
    </source>
</evidence>
<dbReference type="PANTHER" id="PTHR23005:SF3">
    <property type="entry name" value="RETINITIS PIGMENTOSA 1-LIKE 1 PROTEIN"/>
    <property type="match status" value="1"/>
</dbReference>
<dbReference type="Proteomes" id="UP001176940">
    <property type="component" value="Unassembled WGS sequence"/>
</dbReference>
<dbReference type="EMBL" id="CAUEEQ010002969">
    <property type="protein sequence ID" value="CAJ0924083.1"/>
    <property type="molecule type" value="Genomic_DNA"/>
</dbReference>
<feature type="compositionally biased region" description="Gly residues" evidence="1">
    <location>
        <begin position="1118"/>
        <end position="1128"/>
    </location>
</feature>
<comment type="caution">
    <text evidence="2">The sequence shown here is derived from an EMBL/GenBank/DDBJ whole genome shotgun (WGS) entry which is preliminary data.</text>
</comment>
<feature type="compositionally biased region" description="Low complexity" evidence="1">
    <location>
        <begin position="381"/>
        <end position="393"/>
    </location>
</feature>
<feature type="compositionally biased region" description="Basic and acidic residues" evidence="1">
    <location>
        <begin position="518"/>
        <end position="536"/>
    </location>
</feature>
<accession>A0ABN9KYD1</accession>
<reference evidence="2" key="1">
    <citation type="submission" date="2023-07" db="EMBL/GenBank/DDBJ databases">
        <authorList>
            <person name="Stuckert A."/>
        </authorList>
    </citation>
    <scope>NUCLEOTIDE SEQUENCE</scope>
</reference>
<feature type="region of interest" description="Disordered" evidence="1">
    <location>
        <begin position="606"/>
        <end position="657"/>
    </location>
</feature>
<feature type="compositionally biased region" description="Polar residues" evidence="1">
    <location>
        <begin position="726"/>
        <end position="741"/>
    </location>
</feature>
<feature type="region of interest" description="Disordered" evidence="1">
    <location>
        <begin position="496"/>
        <end position="582"/>
    </location>
</feature>
<evidence type="ECO:0000313" key="3">
    <source>
        <dbReference type="Proteomes" id="UP001176940"/>
    </source>
</evidence>
<evidence type="ECO:0000256" key="1">
    <source>
        <dbReference type="SAM" id="MobiDB-lite"/>
    </source>
</evidence>
<feature type="region of interest" description="Disordered" evidence="1">
    <location>
        <begin position="373"/>
        <end position="461"/>
    </location>
</feature>
<feature type="compositionally biased region" description="Low complexity" evidence="1">
    <location>
        <begin position="829"/>
        <end position="839"/>
    </location>
</feature>
<feature type="region of interest" description="Disordered" evidence="1">
    <location>
        <begin position="1100"/>
        <end position="1128"/>
    </location>
</feature>
<dbReference type="PANTHER" id="PTHR23005">
    <property type="entry name" value="RETINITIS PIGMENTOSA 1 PROTEIN"/>
    <property type="match status" value="1"/>
</dbReference>
<feature type="region of interest" description="Disordered" evidence="1">
    <location>
        <begin position="466"/>
        <end position="485"/>
    </location>
</feature>
<feature type="compositionally biased region" description="Polar residues" evidence="1">
    <location>
        <begin position="748"/>
        <end position="762"/>
    </location>
</feature>
<feature type="compositionally biased region" description="Low complexity" evidence="1">
    <location>
        <begin position="537"/>
        <end position="548"/>
    </location>
</feature>
<feature type="compositionally biased region" description="Polar residues" evidence="1">
    <location>
        <begin position="1263"/>
        <end position="1290"/>
    </location>
</feature>
<organism evidence="2 3">
    <name type="scientific">Ranitomeya imitator</name>
    <name type="common">mimic poison frog</name>
    <dbReference type="NCBI Taxonomy" id="111125"/>
    <lineage>
        <taxon>Eukaryota</taxon>
        <taxon>Metazoa</taxon>
        <taxon>Chordata</taxon>
        <taxon>Craniata</taxon>
        <taxon>Vertebrata</taxon>
        <taxon>Euteleostomi</taxon>
        <taxon>Amphibia</taxon>
        <taxon>Batrachia</taxon>
        <taxon>Anura</taxon>
        <taxon>Neobatrachia</taxon>
        <taxon>Hyloidea</taxon>
        <taxon>Dendrobatidae</taxon>
        <taxon>Dendrobatinae</taxon>
        <taxon>Ranitomeya</taxon>
    </lineage>
</organism>
<feature type="compositionally biased region" description="Polar residues" evidence="1">
    <location>
        <begin position="646"/>
        <end position="657"/>
    </location>
</feature>
<feature type="compositionally biased region" description="Polar residues" evidence="1">
    <location>
        <begin position="566"/>
        <end position="582"/>
    </location>
</feature>
<name>A0ABN9KYD1_9NEOB</name>
<keyword evidence="3" id="KW-1185">Reference proteome</keyword>
<protein>
    <submittedName>
        <fullName evidence="2">Uncharacterized protein</fullName>
    </submittedName>
</protein>
<feature type="compositionally biased region" description="Low complexity" evidence="1">
    <location>
        <begin position="702"/>
        <end position="716"/>
    </location>
</feature>
<gene>
    <name evidence="2" type="ORF">RIMI_LOCUS2167069</name>
</gene>
<feature type="region of interest" description="Disordered" evidence="1">
    <location>
        <begin position="107"/>
        <end position="132"/>
    </location>
</feature>
<feature type="compositionally biased region" description="Polar residues" evidence="1">
    <location>
        <begin position="606"/>
        <end position="639"/>
    </location>
</feature>